<comment type="caution">
    <text evidence="1">The sequence shown here is derived from an EMBL/GenBank/DDBJ whole genome shotgun (WGS) entry which is preliminary data.</text>
</comment>
<keyword evidence="2" id="KW-1185">Reference proteome</keyword>
<dbReference type="AlphaFoldDB" id="A0AAE2SHR0"/>
<name>A0AAE2SHR0_9BACT</name>
<proteinExistence type="predicted"/>
<protein>
    <submittedName>
        <fullName evidence="1">Uncharacterized protein</fullName>
    </submittedName>
</protein>
<dbReference type="Proteomes" id="UP000634206">
    <property type="component" value="Unassembled WGS sequence"/>
</dbReference>
<reference evidence="1" key="1">
    <citation type="submission" date="2021-01" db="EMBL/GenBank/DDBJ databases">
        <title>Modified the classification status of verrucomicrobia.</title>
        <authorList>
            <person name="Feng X."/>
        </authorList>
    </citation>
    <scope>NUCLEOTIDE SEQUENCE</scope>
    <source>
        <strain evidence="1">5K15</strain>
    </source>
</reference>
<dbReference type="EMBL" id="JAENIG010000026">
    <property type="protein sequence ID" value="MBK1856596.1"/>
    <property type="molecule type" value="Genomic_DNA"/>
</dbReference>
<organism evidence="1 2">
    <name type="scientific">Oceaniferula flava</name>
    <dbReference type="NCBI Taxonomy" id="2800421"/>
    <lineage>
        <taxon>Bacteria</taxon>
        <taxon>Pseudomonadati</taxon>
        <taxon>Verrucomicrobiota</taxon>
        <taxon>Verrucomicrobiia</taxon>
        <taxon>Verrucomicrobiales</taxon>
        <taxon>Verrucomicrobiaceae</taxon>
        <taxon>Oceaniferula</taxon>
    </lineage>
</organism>
<gene>
    <name evidence="1" type="ORF">JIN83_16635</name>
</gene>
<dbReference type="RefSeq" id="WP_309491216.1">
    <property type="nucleotide sequence ID" value="NZ_JAENIG010000026.1"/>
</dbReference>
<evidence type="ECO:0000313" key="1">
    <source>
        <dbReference type="EMBL" id="MBK1856596.1"/>
    </source>
</evidence>
<sequence length="105" mass="12034">MIQTKNNPIAELRERINDFEDAMEDRGFISLLQVPRHFVRDLLKLTAPEWKQHSNGWIDDKDIDEILHETSVKGASGLSGFKFGTTTIRVAGSDEEDCEEFKILE</sequence>
<evidence type="ECO:0000313" key="2">
    <source>
        <dbReference type="Proteomes" id="UP000634206"/>
    </source>
</evidence>
<accession>A0AAE2SHR0</accession>